<dbReference type="SUPFAM" id="SSF89957">
    <property type="entry name" value="MTH1187/YkoF-like"/>
    <property type="match status" value="1"/>
</dbReference>
<evidence type="ECO:0000313" key="1">
    <source>
        <dbReference type="EMBL" id="UZP74342.1"/>
    </source>
</evidence>
<gene>
    <name evidence="1" type="ORF">E0F26_06120</name>
</gene>
<evidence type="ECO:0000313" key="2">
    <source>
        <dbReference type="Proteomes" id="UP001317963"/>
    </source>
</evidence>
<proteinExistence type="predicted"/>
<dbReference type="Proteomes" id="UP001317963">
    <property type="component" value="Chromosome"/>
</dbReference>
<dbReference type="Gene3D" id="3.30.70.930">
    <property type="match status" value="1"/>
</dbReference>
<accession>A0ABY6Q4Z8</accession>
<evidence type="ECO:0008006" key="3">
    <source>
        <dbReference type="Google" id="ProtNLM"/>
    </source>
</evidence>
<sequence length="93" mass="10377">MWRQTVRVTAELSLYPLAGEIEGPVWAFIEHIIAANRCSAATNSMSTQITGESRDVFDCVRDALEASYAQFGRQVLVAKFIPEHHTDIEPPQS</sequence>
<name>A0ABY6Q4Z8_9GAMM</name>
<protein>
    <recommendedName>
        <fullName evidence="3">Thiamine-binding protein domain-containing protein</fullName>
    </recommendedName>
</protein>
<dbReference type="EMBL" id="CP036501">
    <property type="protein sequence ID" value="UZP74342.1"/>
    <property type="molecule type" value="Genomic_DNA"/>
</dbReference>
<dbReference type="InterPro" id="IPR029756">
    <property type="entry name" value="MTH1187/YkoF-like"/>
</dbReference>
<organism evidence="1 2">
    <name type="scientific">Candidatus Paraluminiphilus aquimaris</name>
    <dbReference type="NCBI Taxonomy" id="2518994"/>
    <lineage>
        <taxon>Bacteria</taxon>
        <taxon>Pseudomonadati</taxon>
        <taxon>Pseudomonadota</taxon>
        <taxon>Gammaproteobacteria</taxon>
        <taxon>Cellvibrionales</taxon>
        <taxon>Halieaceae</taxon>
        <taxon>Candidatus Paraluminiphilus</taxon>
    </lineage>
</organism>
<reference evidence="1 2" key="1">
    <citation type="submission" date="2019-02" db="EMBL/GenBank/DDBJ databases">
        <title>Halieaceae_genomes.</title>
        <authorList>
            <person name="Li S.-H."/>
        </authorList>
    </citation>
    <scope>NUCLEOTIDE SEQUENCE [LARGE SCALE GENOMIC DNA]</scope>
    <source>
        <strain evidence="1 2">JH123</strain>
    </source>
</reference>
<keyword evidence="2" id="KW-1185">Reference proteome</keyword>